<reference evidence="1 2" key="1">
    <citation type="submission" date="2015-11" db="EMBL/GenBank/DDBJ databases">
        <title>Solirubrum puertoriconensis gen. nov. an environmental bacteria isolated in Puerto Rico.</title>
        <authorList>
            <person name="Cuebas-Irizarry M.F."/>
            <person name="Montalvo-Rodriguez R."/>
        </authorList>
    </citation>
    <scope>NUCLEOTIDE SEQUENCE [LARGE SCALE GENOMIC DNA]</scope>
    <source>
        <strain evidence="1 2">MC1A</strain>
    </source>
</reference>
<dbReference type="EMBL" id="LNAL01000007">
    <property type="protein sequence ID" value="KUG07407.1"/>
    <property type="molecule type" value="Genomic_DNA"/>
</dbReference>
<name>A0A9X0HK62_SOLP1</name>
<sequence length="90" mass="10183">MFINIQLSEEESVLVNTAAVKAISPIAPVDSRRLYGIELEFINRKEKSYVIQFKTSAERDRALQAIIEAVNPDVSFAADNVELREKGWND</sequence>
<dbReference type="RefSeq" id="WP_059071032.1">
    <property type="nucleotide sequence ID" value="NZ_LNAL01000007.1"/>
</dbReference>
<protein>
    <submittedName>
        <fullName evidence="1">Uncharacterized protein</fullName>
    </submittedName>
</protein>
<keyword evidence="2" id="KW-1185">Reference proteome</keyword>
<evidence type="ECO:0000313" key="1">
    <source>
        <dbReference type="EMBL" id="KUG07407.1"/>
    </source>
</evidence>
<accession>A0A9X0HK62</accession>
<dbReference type="AlphaFoldDB" id="A0A9X0HK62"/>
<comment type="caution">
    <text evidence="1">The sequence shown here is derived from an EMBL/GenBank/DDBJ whole genome shotgun (WGS) entry which is preliminary data.</text>
</comment>
<gene>
    <name evidence="1" type="ORF">ASU33_13725</name>
</gene>
<proteinExistence type="predicted"/>
<dbReference type="Proteomes" id="UP000054223">
    <property type="component" value="Unassembled WGS sequence"/>
</dbReference>
<evidence type="ECO:0000313" key="2">
    <source>
        <dbReference type="Proteomes" id="UP000054223"/>
    </source>
</evidence>
<organism evidence="1 2">
    <name type="scientific">Solirubrum puertoriconensis</name>
    <dbReference type="NCBI Taxonomy" id="1751427"/>
    <lineage>
        <taxon>Bacteria</taxon>
        <taxon>Pseudomonadati</taxon>
        <taxon>Bacteroidota</taxon>
        <taxon>Cytophagia</taxon>
        <taxon>Cytophagales</taxon>
    </lineage>
</organism>